<evidence type="ECO:0000259" key="17">
    <source>
        <dbReference type="PROSITE" id="PS50118"/>
    </source>
</evidence>
<dbReference type="GO" id="GO:0005634">
    <property type="term" value="C:nucleus"/>
    <property type="evidence" value="ECO:0007669"/>
    <property type="project" value="UniProtKB-UniRule"/>
</dbReference>
<feature type="binding site" evidence="13">
    <location>
        <position position="302"/>
    </location>
    <ligand>
        <name>Cu(2+)</name>
        <dbReference type="ChEBI" id="CHEBI:29036"/>
        <label>1</label>
        <note>catalytic</note>
    </ligand>
</feature>
<dbReference type="AlphaFoldDB" id="A0AAF3F403"/>
<keyword evidence="18" id="KW-1185">Reference proteome</keyword>
<dbReference type="GO" id="GO:0016020">
    <property type="term" value="C:membrane"/>
    <property type="evidence" value="ECO:0007669"/>
    <property type="project" value="InterPro"/>
</dbReference>
<dbReference type="InterPro" id="IPR014784">
    <property type="entry name" value="Cu2_ascorb_mOase-like_C"/>
</dbReference>
<dbReference type="WBParaSite" id="MBELARI_LOCUS21103">
    <property type="protein sequence ID" value="MBELARI_LOCUS21103"/>
    <property type="gene ID" value="MBELARI_LOCUS21103"/>
</dbReference>
<dbReference type="InterPro" id="IPR000720">
    <property type="entry name" value="PHM/PAL"/>
</dbReference>
<keyword evidence="15" id="KW-0238">DNA-binding</keyword>
<feature type="region of interest" description="Disordered" evidence="16">
    <location>
        <begin position="1"/>
        <end position="25"/>
    </location>
</feature>
<feature type="DNA-binding region" description="HMG box" evidence="15">
    <location>
        <begin position="25"/>
        <end position="88"/>
    </location>
</feature>
<evidence type="ECO:0000256" key="7">
    <source>
        <dbReference type="ARBA" id="ARBA00023002"/>
    </source>
</evidence>
<dbReference type="GO" id="GO:0003677">
    <property type="term" value="F:DNA binding"/>
    <property type="evidence" value="ECO:0007669"/>
    <property type="project" value="UniProtKB-UniRule"/>
</dbReference>
<feature type="binding site" evidence="13">
    <location>
        <position position="235"/>
    </location>
    <ligand>
        <name>Cu(2+)</name>
        <dbReference type="ChEBI" id="CHEBI:29036"/>
        <label>1</label>
        <note>catalytic</note>
    </ligand>
</feature>
<dbReference type="GO" id="GO:0005576">
    <property type="term" value="C:extracellular region"/>
    <property type="evidence" value="ECO:0007669"/>
    <property type="project" value="UniProtKB-SubCell"/>
</dbReference>
<evidence type="ECO:0000256" key="5">
    <source>
        <dbReference type="ARBA" id="ARBA00022723"/>
    </source>
</evidence>
<evidence type="ECO:0000313" key="19">
    <source>
        <dbReference type="WBParaSite" id="MBELARI_LOCUS21103"/>
    </source>
</evidence>
<dbReference type="PRINTS" id="PR00790">
    <property type="entry name" value="PAMONOXGNASE"/>
</dbReference>
<evidence type="ECO:0000313" key="18">
    <source>
        <dbReference type="Proteomes" id="UP000887575"/>
    </source>
</evidence>
<dbReference type="Pfam" id="PF01082">
    <property type="entry name" value="Cu2_monooxygen"/>
    <property type="match status" value="1"/>
</dbReference>
<evidence type="ECO:0000256" key="2">
    <source>
        <dbReference type="ARBA" id="ARBA00010676"/>
    </source>
</evidence>
<dbReference type="PROSITE" id="PS50118">
    <property type="entry name" value="HMG_BOX_2"/>
    <property type="match status" value="1"/>
</dbReference>
<evidence type="ECO:0000256" key="15">
    <source>
        <dbReference type="PROSITE-ProRule" id="PRU00267"/>
    </source>
</evidence>
<dbReference type="Gene3D" id="2.60.120.230">
    <property type="match status" value="1"/>
</dbReference>
<keyword evidence="6" id="KW-0732">Signal</keyword>
<feature type="domain" description="HMG box" evidence="17">
    <location>
        <begin position="25"/>
        <end position="88"/>
    </location>
</feature>
<feature type="binding site" evidence="13">
    <location>
        <position position="300"/>
    </location>
    <ligand>
        <name>Cu(2+)</name>
        <dbReference type="ChEBI" id="CHEBI:29036"/>
        <label>1</label>
        <note>catalytic</note>
    </ligand>
</feature>
<dbReference type="InterPro" id="IPR008977">
    <property type="entry name" value="PHM/PNGase_F_dom_sf"/>
</dbReference>
<keyword evidence="4" id="KW-0964">Secreted</keyword>
<dbReference type="SMART" id="SM00398">
    <property type="entry name" value="HMG"/>
    <property type="match status" value="1"/>
</dbReference>
<feature type="binding site" evidence="13">
    <location>
        <position position="160"/>
    </location>
    <ligand>
        <name>Cu(2+)</name>
        <dbReference type="ChEBI" id="CHEBI:29036"/>
        <label>1</label>
        <note>catalytic</note>
    </ligand>
</feature>
<dbReference type="Pfam" id="PF03712">
    <property type="entry name" value="Cu2_monoox_C"/>
    <property type="match status" value="1"/>
</dbReference>
<feature type="disulfide bond" evidence="14">
    <location>
        <begin position="133"/>
        <end position="178"/>
    </location>
</feature>
<dbReference type="FunFam" id="2.60.120.310:FF:000005">
    <property type="entry name" value="Peptidylglycine alpha-hydroxylating monooxygenase"/>
    <property type="match status" value="1"/>
</dbReference>
<feature type="disulfide bond" evidence="14">
    <location>
        <begin position="166"/>
        <end position="194"/>
    </location>
</feature>
<evidence type="ECO:0000256" key="4">
    <source>
        <dbReference type="ARBA" id="ARBA00022525"/>
    </source>
</evidence>
<evidence type="ECO:0000256" key="13">
    <source>
        <dbReference type="PIRSR" id="PIRSR600720-2"/>
    </source>
</evidence>
<dbReference type="Gene3D" id="1.10.30.10">
    <property type="entry name" value="High mobility group box domain"/>
    <property type="match status" value="1"/>
</dbReference>
<dbReference type="InterPro" id="IPR009071">
    <property type="entry name" value="HMG_box_dom"/>
</dbReference>
<evidence type="ECO:0000256" key="11">
    <source>
        <dbReference type="ARBA" id="ARBA00023180"/>
    </source>
</evidence>
<evidence type="ECO:0000256" key="8">
    <source>
        <dbReference type="ARBA" id="ARBA00023008"/>
    </source>
</evidence>
<protein>
    <recommendedName>
        <fullName evidence="3">peptidylglycine monooxygenase</fullName>
        <ecNumber evidence="3">1.14.17.3</ecNumber>
    </recommendedName>
</protein>
<keyword evidence="8 13" id="KW-0186">Copper</keyword>
<comment type="subcellular location">
    <subcellularLocation>
        <location evidence="1">Secreted</location>
    </subcellularLocation>
</comment>
<dbReference type="InterPro" id="IPR014783">
    <property type="entry name" value="Cu2_ascorb_mOase_CS-2"/>
</dbReference>
<evidence type="ECO:0000256" key="1">
    <source>
        <dbReference type="ARBA" id="ARBA00004613"/>
    </source>
</evidence>
<dbReference type="InterPro" id="IPR036939">
    <property type="entry name" value="Cu2_ascorb_mOase_N_sf"/>
</dbReference>
<evidence type="ECO:0000256" key="10">
    <source>
        <dbReference type="ARBA" id="ARBA00023157"/>
    </source>
</evidence>
<keyword evidence="10 14" id="KW-1015">Disulfide bond</keyword>
<evidence type="ECO:0000256" key="16">
    <source>
        <dbReference type="SAM" id="MobiDB-lite"/>
    </source>
</evidence>
<dbReference type="SUPFAM" id="SSF49742">
    <property type="entry name" value="PHM/PNGase F"/>
    <property type="match status" value="2"/>
</dbReference>
<dbReference type="GO" id="GO:0004504">
    <property type="term" value="F:peptidylglycine monooxygenase activity"/>
    <property type="evidence" value="ECO:0007669"/>
    <property type="project" value="UniProtKB-EC"/>
</dbReference>
<feature type="binding site" evidence="13">
    <location>
        <position position="159"/>
    </location>
    <ligand>
        <name>Cu(2+)</name>
        <dbReference type="ChEBI" id="CHEBI:29036"/>
        <label>1</label>
        <note>catalytic</note>
    </ligand>
</feature>
<keyword evidence="9" id="KW-0503">Monooxygenase</keyword>
<sequence>MARPAKENGSQEVPKAVRKNDDGRPKRNLSAYFIWLGENRARLAETVEPKQVLKAAGAEWKKLEDKSKWEEKAKADKERYTREMEAFKGPSSKPPMAIWAVGWLLVACGAVWAETDKIQMPEGLYPQADSYVCTFVPLDAEKEHYITGFEPIVEKNLAHHIILFGCDEPGTFEPVWNCGGMSAGSDRMERGSVCQSKESILYAWAMDAPQLELPKDVGFKVGGASGINYLVMQVHYMHAKNEEDRTGLTLTHTEEPLPKVAATMLLVTAGAIQPKATENFETACVIDEPVVLHPFAYRTHTHRHGKEVSGWVVQENSQGNDRWTLIGRRDPQLPQMFVPVENKTMEIRQGDMLAARCVIENNEDRVIAMGATGEDEMCNFYLMYWTLGDRTLSDNTCLSPGAPNYYWDTEALLNNIPK</sequence>
<dbReference type="GO" id="GO:0005507">
    <property type="term" value="F:copper ion binding"/>
    <property type="evidence" value="ECO:0007669"/>
    <property type="project" value="InterPro"/>
</dbReference>
<evidence type="ECO:0000256" key="6">
    <source>
        <dbReference type="ARBA" id="ARBA00022729"/>
    </source>
</evidence>
<feature type="binding site" evidence="13">
    <location>
        <position position="377"/>
    </location>
    <ligand>
        <name>Cu(2+)</name>
        <dbReference type="ChEBI" id="CHEBI:29036"/>
        <label>1</label>
        <note>catalytic</note>
    </ligand>
</feature>
<dbReference type="Gene3D" id="2.60.120.310">
    <property type="entry name" value="Copper type II, ascorbate-dependent monooxygenase, N-terminal domain"/>
    <property type="match status" value="1"/>
</dbReference>
<dbReference type="PROSITE" id="PS00085">
    <property type="entry name" value="CU2_MONOOXYGENASE_2"/>
    <property type="match status" value="1"/>
</dbReference>
<dbReference type="Proteomes" id="UP000887575">
    <property type="component" value="Unassembled WGS sequence"/>
</dbReference>
<dbReference type="InterPro" id="IPR024548">
    <property type="entry name" value="Cu2_monoox_C"/>
</dbReference>
<dbReference type="SUPFAM" id="SSF47095">
    <property type="entry name" value="HMG-box"/>
    <property type="match status" value="1"/>
</dbReference>
<evidence type="ECO:0000256" key="14">
    <source>
        <dbReference type="PIRSR" id="PIRSR600720-3"/>
    </source>
</evidence>
<dbReference type="GO" id="GO:0006518">
    <property type="term" value="P:peptide metabolic process"/>
    <property type="evidence" value="ECO:0007669"/>
    <property type="project" value="InterPro"/>
</dbReference>
<dbReference type="InterPro" id="IPR036910">
    <property type="entry name" value="HMG_box_dom_sf"/>
</dbReference>
<keyword evidence="15" id="KW-0539">Nucleus</keyword>
<reference evidence="19" key="1">
    <citation type="submission" date="2024-02" db="UniProtKB">
        <authorList>
            <consortium name="WormBaseParasite"/>
        </authorList>
    </citation>
    <scope>IDENTIFICATION</scope>
</reference>
<comment type="catalytic activity">
    <reaction evidence="12">
        <text>a [peptide]-C-terminal glycine + 2 L-ascorbate + O2 = a [peptide]-C-terminal (2S)-2-hydroxyglycine + 2 monodehydro-L-ascorbate radical + H2O</text>
        <dbReference type="Rhea" id="RHEA:21452"/>
        <dbReference type="Rhea" id="RHEA-COMP:13486"/>
        <dbReference type="Rhea" id="RHEA-COMP:15321"/>
        <dbReference type="ChEBI" id="CHEBI:15377"/>
        <dbReference type="ChEBI" id="CHEBI:15379"/>
        <dbReference type="ChEBI" id="CHEBI:38290"/>
        <dbReference type="ChEBI" id="CHEBI:59513"/>
        <dbReference type="ChEBI" id="CHEBI:137000"/>
        <dbReference type="ChEBI" id="CHEBI:142768"/>
        <dbReference type="EC" id="1.14.17.3"/>
    </reaction>
</comment>
<comment type="similarity">
    <text evidence="2">Belongs to the copper type II ascorbate-dependent monooxygenase family.</text>
</comment>
<dbReference type="InterPro" id="IPR000323">
    <property type="entry name" value="Cu2_ascorb_mOase_N"/>
</dbReference>
<dbReference type="EC" id="1.14.17.3" evidence="3"/>
<name>A0AAF3F403_9BILA</name>
<evidence type="ECO:0000256" key="9">
    <source>
        <dbReference type="ARBA" id="ARBA00023033"/>
    </source>
</evidence>
<keyword evidence="11" id="KW-0325">Glycoprotein</keyword>
<dbReference type="Pfam" id="PF00505">
    <property type="entry name" value="HMG_box"/>
    <property type="match status" value="1"/>
</dbReference>
<organism evidence="18 19">
    <name type="scientific">Mesorhabditis belari</name>
    <dbReference type="NCBI Taxonomy" id="2138241"/>
    <lineage>
        <taxon>Eukaryota</taxon>
        <taxon>Metazoa</taxon>
        <taxon>Ecdysozoa</taxon>
        <taxon>Nematoda</taxon>
        <taxon>Chromadorea</taxon>
        <taxon>Rhabditida</taxon>
        <taxon>Rhabditina</taxon>
        <taxon>Rhabditomorpha</taxon>
        <taxon>Rhabditoidea</taxon>
        <taxon>Rhabditidae</taxon>
        <taxon>Mesorhabditinae</taxon>
        <taxon>Mesorhabditis</taxon>
    </lineage>
</organism>
<keyword evidence="5 13" id="KW-0479">Metal-binding</keyword>
<proteinExistence type="inferred from homology"/>
<feature type="disulfide bond" evidence="14">
    <location>
        <begin position="284"/>
        <end position="397"/>
    </location>
</feature>
<evidence type="ECO:0000256" key="12">
    <source>
        <dbReference type="ARBA" id="ARBA00048431"/>
    </source>
</evidence>
<accession>A0AAF3F403</accession>
<evidence type="ECO:0000256" key="3">
    <source>
        <dbReference type="ARBA" id="ARBA00012689"/>
    </source>
</evidence>
<comment type="cofactor">
    <cofactor evidence="13">
        <name>Cu(2+)</name>
        <dbReference type="ChEBI" id="CHEBI:29036"/>
    </cofactor>
    <text evidence="13">Binds 2 Cu(2+) ions per subunit.</text>
</comment>
<feature type="disulfide bond" evidence="14">
    <location>
        <begin position="357"/>
        <end position="378"/>
    </location>
</feature>
<dbReference type="PANTHER" id="PTHR10680">
    <property type="entry name" value="PEPTIDYL-GLYCINE ALPHA-AMIDATING MONOOXYGENASE"/>
    <property type="match status" value="1"/>
</dbReference>
<dbReference type="CDD" id="cd21994">
    <property type="entry name" value="HMG-box_SSRP1-like"/>
    <property type="match status" value="1"/>
</dbReference>
<keyword evidence="7" id="KW-0560">Oxidoreductase</keyword>
<dbReference type="PANTHER" id="PTHR10680:SF14">
    <property type="entry name" value="PEPTIDYL-GLYCINE ALPHA-AMIDATING MONOOXYGENASE"/>
    <property type="match status" value="1"/>
</dbReference>